<dbReference type="Gene3D" id="1.20.140.10">
    <property type="entry name" value="Butyryl-CoA Dehydrogenase, subunit A, domain 3"/>
    <property type="match status" value="1"/>
</dbReference>
<organism evidence="10 11">
    <name type="scientific">Allosphingosinicella ginsenosidimutans</name>
    <dbReference type="NCBI Taxonomy" id="1176539"/>
    <lineage>
        <taxon>Bacteria</taxon>
        <taxon>Pseudomonadati</taxon>
        <taxon>Pseudomonadota</taxon>
        <taxon>Alphaproteobacteria</taxon>
        <taxon>Sphingomonadales</taxon>
        <taxon>Sphingomonadaceae</taxon>
        <taxon>Allosphingosinicella</taxon>
    </lineage>
</organism>
<dbReference type="Gene3D" id="2.40.110.10">
    <property type="entry name" value="Butyryl-CoA Dehydrogenase, subunit A, domain 2"/>
    <property type="match status" value="1"/>
</dbReference>
<dbReference type="InterPro" id="IPR006091">
    <property type="entry name" value="Acyl-CoA_Oxase/DH_mid-dom"/>
</dbReference>
<evidence type="ECO:0000256" key="5">
    <source>
        <dbReference type="ARBA" id="ARBA00023002"/>
    </source>
</evidence>
<dbReference type="Pfam" id="PF02770">
    <property type="entry name" value="Acyl-CoA_dh_M"/>
    <property type="match status" value="1"/>
</dbReference>
<comment type="similarity">
    <text evidence="2 6">Belongs to the acyl-CoA dehydrogenase family.</text>
</comment>
<accession>A0A5C6TZR7</accession>
<dbReference type="InterPro" id="IPR009100">
    <property type="entry name" value="AcylCoA_DH/oxidase_NM_dom_sf"/>
</dbReference>
<keyword evidence="3 6" id="KW-0285">Flavoprotein</keyword>
<dbReference type="InterPro" id="IPR037069">
    <property type="entry name" value="AcylCoA_DH/ox_N_sf"/>
</dbReference>
<dbReference type="GO" id="GO:0005886">
    <property type="term" value="C:plasma membrane"/>
    <property type="evidence" value="ECO:0007669"/>
    <property type="project" value="TreeGrafter"/>
</dbReference>
<dbReference type="SUPFAM" id="SSF47203">
    <property type="entry name" value="Acyl-CoA dehydrogenase C-terminal domain-like"/>
    <property type="match status" value="1"/>
</dbReference>
<evidence type="ECO:0000313" key="10">
    <source>
        <dbReference type="EMBL" id="TXC65015.1"/>
    </source>
</evidence>
<evidence type="ECO:0000256" key="2">
    <source>
        <dbReference type="ARBA" id="ARBA00009347"/>
    </source>
</evidence>
<evidence type="ECO:0000259" key="9">
    <source>
        <dbReference type="Pfam" id="PF02771"/>
    </source>
</evidence>
<keyword evidence="4 6" id="KW-0274">FAD</keyword>
<evidence type="ECO:0000259" key="8">
    <source>
        <dbReference type="Pfam" id="PF02770"/>
    </source>
</evidence>
<evidence type="ECO:0000256" key="3">
    <source>
        <dbReference type="ARBA" id="ARBA00022630"/>
    </source>
</evidence>
<dbReference type="Gene3D" id="1.10.540.10">
    <property type="entry name" value="Acyl-CoA dehydrogenase/oxidase, N-terminal domain"/>
    <property type="match status" value="1"/>
</dbReference>
<dbReference type="GO" id="GO:0050660">
    <property type="term" value="F:flavin adenine dinucleotide binding"/>
    <property type="evidence" value="ECO:0007669"/>
    <property type="project" value="InterPro"/>
</dbReference>
<dbReference type="Pfam" id="PF02771">
    <property type="entry name" value="Acyl-CoA_dh_N"/>
    <property type="match status" value="1"/>
</dbReference>
<dbReference type="OrthoDB" id="9780544at2"/>
<gene>
    <name evidence="10" type="ORF">FRZ32_10440</name>
</gene>
<comment type="cofactor">
    <cofactor evidence="1 6">
        <name>FAD</name>
        <dbReference type="ChEBI" id="CHEBI:57692"/>
    </cofactor>
</comment>
<feature type="domain" description="Acyl-CoA oxidase/dehydrogenase middle" evidence="8">
    <location>
        <begin position="127"/>
        <end position="221"/>
    </location>
</feature>
<dbReference type="InterPro" id="IPR046373">
    <property type="entry name" value="Acyl-CoA_Oxase/DH_mid-dom_sf"/>
</dbReference>
<dbReference type="InterPro" id="IPR052161">
    <property type="entry name" value="Mycobact_Acyl-CoA_DH"/>
</dbReference>
<dbReference type="PANTHER" id="PTHR43292">
    <property type="entry name" value="ACYL-COA DEHYDROGENASE"/>
    <property type="match status" value="1"/>
</dbReference>
<dbReference type="InterPro" id="IPR013786">
    <property type="entry name" value="AcylCoA_DH/ox_N"/>
</dbReference>
<proteinExistence type="inferred from homology"/>
<dbReference type="Pfam" id="PF00441">
    <property type="entry name" value="Acyl-CoA_dh_1"/>
    <property type="match status" value="1"/>
</dbReference>
<reference evidence="10 11" key="1">
    <citation type="journal article" date="2015" name="J. Microbiol.">
        <title>Sphingosinicella ginsenosidimutans sp. nov., with ginsenoside converting activity.</title>
        <authorList>
            <person name="Kim J.K."/>
            <person name="Kang M.S."/>
            <person name="Park S.C."/>
            <person name="Kim K.M."/>
            <person name="Choi K."/>
            <person name="Yoon M.H."/>
            <person name="Im W.T."/>
        </authorList>
    </citation>
    <scope>NUCLEOTIDE SEQUENCE [LARGE SCALE GENOMIC DNA]</scope>
    <source>
        <strain evidence="10 11">BS-11</strain>
    </source>
</reference>
<dbReference type="EMBL" id="VOQQ01000001">
    <property type="protein sequence ID" value="TXC65015.1"/>
    <property type="molecule type" value="Genomic_DNA"/>
</dbReference>
<protein>
    <submittedName>
        <fullName evidence="10">Acyl-CoA dehydrogenase</fullName>
    </submittedName>
</protein>
<comment type="caution">
    <text evidence="10">The sequence shown here is derived from an EMBL/GenBank/DDBJ whole genome shotgun (WGS) entry which is preliminary data.</text>
</comment>
<evidence type="ECO:0000259" key="7">
    <source>
        <dbReference type="Pfam" id="PF00441"/>
    </source>
</evidence>
<dbReference type="InterPro" id="IPR036250">
    <property type="entry name" value="AcylCo_DH-like_C"/>
</dbReference>
<feature type="domain" description="Acyl-CoA dehydrogenase/oxidase C-terminal" evidence="7">
    <location>
        <begin position="233"/>
        <end position="376"/>
    </location>
</feature>
<keyword evidence="5 6" id="KW-0560">Oxidoreductase</keyword>
<dbReference type="SUPFAM" id="SSF56645">
    <property type="entry name" value="Acyl-CoA dehydrogenase NM domain-like"/>
    <property type="match status" value="1"/>
</dbReference>
<dbReference type="Proteomes" id="UP000321249">
    <property type="component" value="Unassembled WGS sequence"/>
</dbReference>
<name>A0A5C6TZR7_9SPHN</name>
<dbReference type="AlphaFoldDB" id="A0A5C6TZR7"/>
<dbReference type="GO" id="GO:0016627">
    <property type="term" value="F:oxidoreductase activity, acting on the CH-CH group of donors"/>
    <property type="evidence" value="ECO:0007669"/>
    <property type="project" value="InterPro"/>
</dbReference>
<feature type="domain" description="Acyl-CoA dehydrogenase/oxidase N-terminal" evidence="9">
    <location>
        <begin position="7"/>
        <end position="123"/>
    </location>
</feature>
<evidence type="ECO:0000256" key="4">
    <source>
        <dbReference type="ARBA" id="ARBA00022827"/>
    </source>
</evidence>
<evidence type="ECO:0000256" key="1">
    <source>
        <dbReference type="ARBA" id="ARBA00001974"/>
    </source>
</evidence>
<dbReference type="InterPro" id="IPR009075">
    <property type="entry name" value="AcylCo_DH/oxidase_C"/>
</dbReference>
<keyword evidence="11" id="KW-1185">Reference proteome</keyword>
<sequence>MDLLLDADQQRFRDEVRRFLADALTEELRAGQARTIGVYPEPDVSLAWQRRLAERGWAAPAWPARFGGTGWTALERFIFESECALAGAPVVYPIGLRLVAPVIMAFGSEAQQNRWLPRILSGDDYWCQGFSEPGAGSDLGSLTTRAVSDGDDYVVSGSKIWTTHAHHANWMFALVRTADTPRRQDGISFLAIELDRKGIEIRPIVSIGGDHEVNQVFFDDVRVPRGNRIGEENKGWSYAKYLLEFERGTGLASSRLRSALKRVEAALPAPPDAVQRARIAEVAIDLDSFEMLELMTIGVLPNGAPPGPASSVLKLRASRLKQAVARLGMDLLGPEALRREAGSAADILVGDYLNSRAATIFGGTSEVQLGIIAKTLGGL</sequence>
<evidence type="ECO:0000256" key="6">
    <source>
        <dbReference type="RuleBase" id="RU362125"/>
    </source>
</evidence>
<dbReference type="PANTHER" id="PTHR43292:SF3">
    <property type="entry name" value="ACYL-COA DEHYDROGENASE FADE29"/>
    <property type="match status" value="1"/>
</dbReference>
<evidence type="ECO:0000313" key="11">
    <source>
        <dbReference type="Proteomes" id="UP000321249"/>
    </source>
</evidence>